<evidence type="ECO:0000313" key="2">
    <source>
        <dbReference type="Proteomes" id="UP000320231"/>
    </source>
</evidence>
<dbReference type="InterPro" id="IPR036767">
    <property type="entry name" value="ApaG_sf"/>
</dbReference>
<dbReference type="EMBL" id="AP019514">
    <property type="protein sequence ID" value="BBI63639.1"/>
    <property type="molecule type" value="Genomic_DNA"/>
</dbReference>
<gene>
    <name evidence="1" type="ORF">HSBAA_49450</name>
</gene>
<name>A0A455UHF0_9GAMM</name>
<evidence type="ECO:0000313" key="1">
    <source>
        <dbReference type="EMBL" id="BBI63639.1"/>
    </source>
</evidence>
<sequence length="71" mass="7631">MSDLAIEVNVVPSYRADESSDVESRYVFSYTITVHNQSPIAFNSWHATGKSPRAAANAKKCVAKALSASSP</sequence>
<dbReference type="KEGG" id="hsr:HSBAA_49450"/>
<dbReference type="Gene3D" id="2.60.40.1470">
    <property type="entry name" value="ApaG domain"/>
    <property type="match status" value="1"/>
</dbReference>
<organism evidence="1 2">
    <name type="scientific">Vreelandella sulfidaeris</name>
    <dbReference type="NCBI Taxonomy" id="115553"/>
    <lineage>
        <taxon>Bacteria</taxon>
        <taxon>Pseudomonadati</taxon>
        <taxon>Pseudomonadota</taxon>
        <taxon>Gammaproteobacteria</taxon>
        <taxon>Oceanospirillales</taxon>
        <taxon>Halomonadaceae</taxon>
        <taxon>Vreelandella</taxon>
    </lineage>
</organism>
<dbReference type="AlphaFoldDB" id="A0A455UHF0"/>
<reference evidence="1 2" key="1">
    <citation type="journal article" date="2019" name="Microbiol. Resour. Announc.">
        <title>Complete Genome Sequence of Halomonas sulfidaeris Strain Esulfide1 Isolated from a Metal Sulfide Rock at a Depth of 2,200 Meters, Obtained Using Nanopore Sequencing.</title>
        <authorList>
            <person name="Saito M."/>
            <person name="Nishigata A."/>
            <person name="Galipon J."/>
            <person name="Arakawa K."/>
        </authorList>
    </citation>
    <scope>NUCLEOTIDE SEQUENCE [LARGE SCALE GENOMIC DNA]</scope>
    <source>
        <strain evidence="1 2">ATCC BAA-803</strain>
    </source>
</reference>
<protein>
    <submittedName>
        <fullName evidence="1">Uncharacterized protein</fullName>
    </submittedName>
</protein>
<proteinExistence type="predicted"/>
<dbReference type="SUPFAM" id="SSF110069">
    <property type="entry name" value="ApaG-like"/>
    <property type="match status" value="1"/>
</dbReference>
<accession>A0A455UHF0</accession>
<dbReference type="Proteomes" id="UP000320231">
    <property type="component" value="Chromosome"/>
</dbReference>